<protein>
    <submittedName>
        <fullName evidence="3">Uncharacterized protein</fullName>
    </submittedName>
</protein>
<feature type="transmembrane region" description="Helical" evidence="2">
    <location>
        <begin position="44"/>
        <end position="61"/>
    </location>
</feature>
<organism evidence="3 4">
    <name type="scientific">Glomus cerebriforme</name>
    <dbReference type="NCBI Taxonomy" id="658196"/>
    <lineage>
        <taxon>Eukaryota</taxon>
        <taxon>Fungi</taxon>
        <taxon>Fungi incertae sedis</taxon>
        <taxon>Mucoromycota</taxon>
        <taxon>Glomeromycotina</taxon>
        <taxon>Glomeromycetes</taxon>
        <taxon>Glomerales</taxon>
        <taxon>Glomeraceae</taxon>
        <taxon>Glomus</taxon>
    </lineage>
</organism>
<feature type="transmembrane region" description="Helical" evidence="2">
    <location>
        <begin position="9"/>
        <end position="32"/>
    </location>
</feature>
<feature type="transmembrane region" description="Helical" evidence="2">
    <location>
        <begin position="96"/>
        <end position="115"/>
    </location>
</feature>
<feature type="compositionally biased region" description="Low complexity" evidence="1">
    <location>
        <begin position="131"/>
        <end position="144"/>
    </location>
</feature>
<keyword evidence="2" id="KW-0812">Transmembrane</keyword>
<reference evidence="3 4" key="1">
    <citation type="submission" date="2018-06" db="EMBL/GenBank/DDBJ databases">
        <title>Comparative genomics reveals the genomic features of Rhizophagus irregularis, R. cerebriforme, R. diaphanum and Gigaspora rosea, and their symbiotic lifestyle signature.</title>
        <authorList>
            <person name="Morin E."/>
            <person name="San Clemente H."/>
            <person name="Chen E.C.H."/>
            <person name="De La Providencia I."/>
            <person name="Hainaut M."/>
            <person name="Kuo A."/>
            <person name="Kohler A."/>
            <person name="Murat C."/>
            <person name="Tang N."/>
            <person name="Roy S."/>
            <person name="Loubradou J."/>
            <person name="Henrissat B."/>
            <person name="Grigoriev I.V."/>
            <person name="Corradi N."/>
            <person name="Roux C."/>
            <person name="Martin F.M."/>
        </authorList>
    </citation>
    <scope>NUCLEOTIDE SEQUENCE [LARGE SCALE GENOMIC DNA]</scope>
    <source>
        <strain evidence="3 4">DAOM 227022</strain>
    </source>
</reference>
<name>A0A397SMN4_9GLOM</name>
<sequence>MSFPSVLNLFYIPLSITIAYILNFVINSPLSIWQNFPPRLPNSVYSSIFLTPFLLFISLTFEPIQTRKRFYTLLFLTLSVISIPISFHGGKYPLPLQFTFVFIAIYFGLKMLLFLKFNRTYLNQKKESSKNNKNGLRSSSSTTKSGKKNDKRTSNDKSYRKLEAGFISLSKQNCVSQQESMENHECQEVRSQKNRQNYEGFHPRDFRIVRSNIIVTPDLEFPVRSIVSPLTTSTFSLSS</sequence>
<evidence type="ECO:0000256" key="1">
    <source>
        <dbReference type="SAM" id="MobiDB-lite"/>
    </source>
</evidence>
<gene>
    <name evidence="3" type="ORF">C1645_345253</name>
</gene>
<keyword evidence="4" id="KW-1185">Reference proteome</keyword>
<evidence type="ECO:0000313" key="4">
    <source>
        <dbReference type="Proteomes" id="UP000265703"/>
    </source>
</evidence>
<keyword evidence="2" id="KW-0472">Membrane</keyword>
<evidence type="ECO:0000313" key="3">
    <source>
        <dbReference type="EMBL" id="RIA86159.1"/>
    </source>
</evidence>
<dbReference type="OrthoDB" id="2431989at2759"/>
<dbReference type="STRING" id="658196.A0A397SMN4"/>
<dbReference type="AlphaFoldDB" id="A0A397SMN4"/>
<feature type="region of interest" description="Disordered" evidence="1">
    <location>
        <begin position="128"/>
        <end position="155"/>
    </location>
</feature>
<proteinExistence type="predicted"/>
<keyword evidence="2" id="KW-1133">Transmembrane helix</keyword>
<comment type="caution">
    <text evidence="3">The sequence shown here is derived from an EMBL/GenBank/DDBJ whole genome shotgun (WGS) entry which is preliminary data.</text>
</comment>
<accession>A0A397SMN4</accession>
<dbReference type="EMBL" id="QKYT01000379">
    <property type="protein sequence ID" value="RIA86159.1"/>
    <property type="molecule type" value="Genomic_DNA"/>
</dbReference>
<feature type="transmembrane region" description="Helical" evidence="2">
    <location>
        <begin position="70"/>
        <end position="90"/>
    </location>
</feature>
<dbReference type="Proteomes" id="UP000265703">
    <property type="component" value="Unassembled WGS sequence"/>
</dbReference>
<evidence type="ECO:0000256" key="2">
    <source>
        <dbReference type="SAM" id="Phobius"/>
    </source>
</evidence>